<evidence type="ECO:0000313" key="2">
    <source>
        <dbReference type="Proteomes" id="UP001162060"/>
    </source>
</evidence>
<gene>
    <name evidence="1" type="ORF">PM001_LOCUS2493</name>
</gene>
<dbReference type="EMBL" id="CAKLBY020000024">
    <property type="protein sequence ID" value="CAK7902343.1"/>
    <property type="molecule type" value="Genomic_DNA"/>
</dbReference>
<dbReference type="Proteomes" id="UP001162060">
    <property type="component" value="Unassembled WGS sequence"/>
</dbReference>
<dbReference type="AlphaFoldDB" id="A0AAV1T855"/>
<reference evidence="1" key="1">
    <citation type="submission" date="2024-01" db="EMBL/GenBank/DDBJ databases">
        <authorList>
            <person name="Webb A."/>
        </authorList>
    </citation>
    <scope>NUCLEOTIDE SEQUENCE</scope>
    <source>
        <strain evidence="1">Pm1</strain>
    </source>
</reference>
<sequence length="61" mass="5963">MDSCFTPAPVPSVAPAPILPEATACDSAVAGVLDDAASLAIDAEIAARDGGEVFPTLPIGP</sequence>
<evidence type="ECO:0000313" key="1">
    <source>
        <dbReference type="EMBL" id="CAK7902343.1"/>
    </source>
</evidence>
<proteinExistence type="predicted"/>
<protein>
    <submittedName>
        <fullName evidence="1">Uncharacterized protein</fullName>
    </submittedName>
</protein>
<organism evidence="1 2">
    <name type="scientific">Peronospora matthiolae</name>
    <dbReference type="NCBI Taxonomy" id="2874970"/>
    <lineage>
        <taxon>Eukaryota</taxon>
        <taxon>Sar</taxon>
        <taxon>Stramenopiles</taxon>
        <taxon>Oomycota</taxon>
        <taxon>Peronosporomycetes</taxon>
        <taxon>Peronosporales</taxon>
        <taxon>Peronosporaceae</taxon>
        <taxon>Peronospora</taxon>
    </lineage>
</organism>
<name>A0AAV1T855_9STRA</name>
<accession>A0AAV1T855</accession>
<comment type="caution">
    <text evidence="1">The sequence shown here is derived from an EMBL/GenBank/DDBJ whole genome shotgun (WGS) entry which is preliminary data.</text>
</comment>